<protein>
    <submittedName>
        <fullName evidence="2">Uncharacterized protein</fullName>
    </submittedName>
</protein>
<feature type="region of interest" description="Disordered" evidence="1">
    <location>
        <begin position="1"/>
        <end position="22"/>
    </location>
</feature>
<evidence type="ECO:0000313" key="2">
    <source>
        <dbReference type="EMBL" id="KAF9078572.1"/>
    </source>
</evidence>
<dbReference type="Proteomes" id="UP000772434">
    <property type="component" value="Unassembled WGS sequence"/>
</dbReference>
<comment type="caution">
    <text evidence="2">The sequence shown here is derived from an EMBL/GenBank/DDBJ whole genome shotgun (WGS) entry which is preliminary data.</text>
</comment>
<organism evidence="2 3">
    <name type="scientific">Rhodocollybia butyracea</name>
    <dbReference type="NCBI Taxonomy" id="206335"/>
    <lineage>
        <taxon>Eukaryota</taxon>
        <taxon>Fungi</taxon>
        <taxon>Dikarya</taxon>
        <taxon>Basidiomycota</taxon>
        <taxon>Agaricomycotina</taxon>
        <taxon>Agaricomycetes</taxon>
        <taxon>Agaricomycetidae</taxon>
        <taxon>Agaricales</taxon>
        <taxon>Marasmiineae</taxon>
        <taxon>Omphalotaceae</taxon>
        <taxon>Rhodocollybia</taxon>
    </lineage>
</organism>
<dbReference type="SUPFAM" id="SSF57850">
    <property type="entry name" value="RING/U-box"/>
    <property type="match status" value="1"/>
</dbReference>
<name>A0A9P5UGM2_9AGAR</name>
<proteinExistence type="predicted"/>
<dbReference type="AlphaFoldDB" id="A0A9P5UGM2"/>
<evidence type="ECO:0000313" key="3">
    <source>
        <dbReference type="Proteomes" id="UP000772434"/>
    </source>
</evidence>
<keyword evidence="3" id="KW-1185">Reference proteome</keyword>
<reference evidence="2" key="1">
    <citation type="submission" date="2020-11" db="EMBL/GenBank/DDBJ databases">
        <authorList>
            <consortium name="DOE Joint Genome Institute"/>
            <person name="Ahrendt S."/>
            <person name="Riley R."/>
            <person name="Andreopoulos W."/>
            <person name="Labutti K."/>
            <person name="Pangilinan J."/>
            <person name="Ruiz-Duenas F.J."/>
            <person name="Barrasa J.M."/>
            <person name="Sanchez-Garcia M."/>
            <person name="Camarero S."/>
            <person name="Miyauchi S."/>
            <person name="Serrano A."/>
            <person name="Linde D."/>
            <person name="Babiker R."/>
            <person name="Drula E."/>
            <person name="Ayuso-Fernandez I."/>
            <person name="Pacheco R."/>
            <person name="Padilla G."/>
            <person name="Ferreira P."/>
            <person name="Barriuso J."/>
            <person name="Kellner H."/>
            <person name="Castanera R."/>
            <person name="Alfaro M."/>
            <person name="Ramirez L."/>
            <person name="Pisabarro A.G."/>
            <person name="Kuo A."/>
            <person name="Tritt A."/>
            <person name="Lipzen A."/>
            <person name="He G."/>
            <person name="Yan M."/>
            <person name="Ng V."/>
            <person name="Cullen D."/>
            <person name="Martin F."/>
            <person name="Rosso M.-N."/>
            <person name="Henrissat B."/>
            <person name="Hibbett D."/>
            <person name="Martinez A.T."/>
            <person name="Grigoriev I.V."/>
        </authorList>
    </citation>
    <scope>NUCLEOTIDE SEQUENCE</scope>
    <source>
        <strain evidence="2">AH 40177</strain>
    </source>
</reference>
<accession>A0A9P5UGM2</accession>
<dbReference type="EMBL" id="JADNRY010000001">
    <property type="protein sequence ID" value="KAF9078572.1"/>
    <property type="molecule type" value="Genomic_DNA"/>
</dbReference>
<sequence length="199" mass="21932">MLEEPDVSKQGTRGRKSLRAGEGGVSISGLPLFSNPVRTHSLPPRPRYCSCCFCVLHMDHMFCLPYGGTAIHVNDVWHLPCGHLIDLHCLQEYLRARAFVSLKPEPTCSSTFGTVRVGKTLWIFDPRNELPVPSKTGWRVVSDGDSLNSCYAQMDFVHLLSLALRFPGNYSSVSSSDCDFVAYPISTTYIGLPGPPLVS</sequence>
<evidence type="ECO:0000256" key="1">
    <source>
        <dbReference type="SAM" id="MobiDB-lite"/>
    </source>
</evidence>
<gene>
    <name evidence="2" type="ORF">BDP27DRAFT_17481</name>
</gene>